<dbReference type="AlphaFoldDB" id="A0AAE0XTE2"/>
<dbReference type="Proteomes" id="UP001283361">
    <property type="component" value="Unassembled WGS sequence"/>
</dbReference>
<accession>A0AAE0XTE2</accession>
<sequence length="79" mass="8970">MYLRPTTFLQAKRRGETDKVLWLLFGGEGGREENDFEVGTEFAKTEEETESRNRVTSGSHREVMALHSNVQVLILAGQD</sequence>
<comment type="caution">
    <text evidence="1">The sequence shown here is derived from an EMBL/GenBank/DDBJ whole genome shotgun (WGS) entry which is preliminary data.</text>
</comment>
<proteinExistence type="predicted"/>
<organism evidence="1 2">
    <name type="scientific">Elysia crispata</name>
    <name type="common">lettuce slug</name>
    <dbReference type="NCBI Taxonomy" id="231223"/>
    <lineage>
        <taxon>Eukaryota</taxon>
        <taxon>Metazoa</taxon>
        <taxon>Spiralia</taxon>
        <taxon>Lophotrochozoa</taxon>
        <taxon>Mollusca</taxon>
        <taxon>Gastropoda</taxon>
        <taxon>Heterobranchia</taxon>
        <taxon>Euthyneura</taxon>
        <taxon>Panpulmonata</taxon>
        <taxon>Sacoglossa</taxon>
        <taxon>Placobranchoidea</taxon>
        <taxon>Plakobranchidae</taxon>
        <taxon>Elysia</taxon>
    </lineage>
</organism>
<evidence type="ECO:0000313" key="1">
    <source>
        <dbReference type="EMBL" id="KAK3709540.1"/>
    </source>
</evidence>
<reference evidence="1" key="1">
    <citation type="journal article" date="2023" name="G3 (Bethesda)">
        <title>A reference genome for the long-term kleptoplast-retaining sea slug Elysia crispata morphotype clarki.</title>
        <authorList>
            <person name="Eastman K.E."/>
            <person name="Pendleton A.L."/>
            <person name="Shaikh M.A."/>
            <person name="Suttiyut T."/>
            <person name="Ogas R."/>
            <person name="Tomko P."/>
            <person name="Gavelis G."/>
            <person name="Widhalm J.R."/>
            <person name="Wisecaver J.H."/>
        </authorList>
    </citation>
    <scope>NUCLEOTIDE SEQUENCE</scope>
    <source>
        <strain evidence="1">ECLA1</strain>
    </source>
</reference>
<dbReference type="EMBL" id="JAWDGP010007658">
    <property type="protein sequence ID" value="KAK3709540.1"/>
    <property type="molecule type" value="Genomic_DNA"/>
</dbReference>
<gene>
    <name evidence="1" type="ORF">RRG08_019377</name>
</gene>
<protein>
    <submittedName>
        <fullName evidence="1">Uncharacterized protein</fullName>
    </submittedName>
</protein>
<evidence type="ECO:0000313" key="2">
    <source>
        <dbReference type="Proteomes" id="UP001283361"/>
    </source>
</evidence>
<keyword evidence="2" id="KW-1185">Reference proteome</keyword>
<name>A0AAE0XTE2_9GAST</name>